<evidence type="ECO:0000259" key="3">
    <source>
        <dbReference type="Pfam" id="PF24096"/>
    </source>
</evidence>
<sequence length="2039" mass="220568">MNTPALPTLRLVAAPETDASRKPARLAALAQAGSRGDSGEPLDPLLSTVLVAESWEIGPRSRGDDSRQVDVPPDTRLLALEADDGTTVFIRADTLAERLANLAVTRPELRGDDNTLDLTALRPRDARSRGIGEWVWRRLSALVVQEDAITKAAHARLADLTGTVVEDLVVAGGTYAGAKAIVWAIEVRGRKAPGLYTWDGGAIDAETPLADKAPAVLALTEQPGLIFIHGTGSHTLGGFGQLPGSQSWQKLVGKFEGGLFGFEHHTFSESPIDNALALARVLPVNAKFSIVTHSRGGLVGDLLCIDASPDNAETLNALIRDYRPAPRQDDSLDPTAKADLERFIEQEQGKLGELIQLLRAKRFQIGRYVRVACPARGTALLTDNLEVFLSGLLNLIRKAGGWAAGAAVGAASGPIAGAKAKAATDKGVAVLTRIVIEIANRRLDPRLLPGIEAMLPDAAMGMLLASVPHRPDTRMAIIAGDIEGGGLAKRLGTMFTDWMFFDKANNDLVVDTASMYGGLAYQAQARAIFVQGENVNHFRYFRDDTATADGRPLPSAVHRWLTADQPTELPEWATRAQPEIDRDDRVAPPAAPKSRGDTRAPILVFLPGIMGSNLDADGNRVWLDPLGLARGALSRIAIDSKARVAEAGLVGMAYGKLVKQLGKTHQIELFDYDWRQPIARLGEQLAGRLSDLLDKHPDTPVRILAHSMGGLVVRAAIAHKPALWDAIVARPEGRLVMLGTPHHGSHLFVDTLLGQSDTIRLLARMDFRHKMQQILDIVAGFPGAVHLLPAPGFLDTGNTVVRDYYRPETWEALAANNNDFWFGRKLGGRPSAKVLQQAADFWNAVADTSWVAKAPERIAYVFGQSDNTPCGIVEQQGGGSIVLRGTPEGDGSVTWASGHLPGLPNDRKWLMPVDHMGLTSTEAYFDEIETLLERGAPRKLGPLPVSRGGDAAVVREYRAGPPAGFPSQPEATARLLGGRLRPVAPRSRNRNLKVSVTAMDLRFVHIPVLCGHYRGDPIAAAEGVIDRYLVRGALSQRQRLGIHTGEIGNASIVLMPRNLAERQRHTGRGAVVVGLGEMGKLTADGVSEAVRGGVLRYLLHAADRYGEEQAGSVADNPDGDTLHLKLASLLIGTNSALQLDVAESVKAVALGVLMANRDFATGEGGSAQNTNARRALVSELQFIEVFHDSAISAAHAVSQLGSTLASELKQMNFQLETADELFIGEGVRQRLSVSPFSDYWPRLVVCDADREDTDFPADATTPRFQPPIPPENLRQLLRIYGCADKVSDGSLPTPFWLESAPTIRYASRLKFIYMGDKARAESIVQIRQPGLVEKLCDDRLKSRSPTLYAKDSGFGTTLFQLLVPLDFKAAARQANNLLLMVDETTANLPWEMLEVDGRPMVLHTRVVRQFMTSHFRRQVVRTDSLSACVIAEPSTEGFHAQFGGPGWKPRIGADGQPEPDCLDALPGAAAEGNTVTRVLSEVGYEVTFVPPDAQAADVFTRLYARPYRLLMVSAHGIHGKRAADGTCRSGVVLSNGLLLTAAEIGQMENVPDLVFLNCCHLGKIGTGSSRLAASLARELIDMGVRCVVAAGWEVHDGAARTFIETFFEQMTQRNASFGEAITVARATTFEAFPDHNTWGAYQAYGDPAFQLKVRRNPASDDAPMRAPNELIDWIEQRRIESRLPDASQMLQSAGKDGGFKQIAQRIKTRLRHVPERWINLPEVQQSLARLHAEFGRDGFDEARKAWLRAISDDSSRGLVPLSAIEQLANLEARQAERLSADPANLDAAQALADSALTRLRFLIALSTERPDATAAGSASGNPERLAILGSALKRKAIVLVRSGKPWKEAVAPLLAEARDAYAHCEGSPDGSPDWNPYNYLNRLQLDALLDTRTDYETASRACQGAAHARFERTFDFFDAVMSADAQLACWLHTGEGTADMLADHYRDAMKDVTVTPRELESVTAQIRILGALLRCRGTPGDADRAQLLDTLIDILHTPNRAVAAPATSRSSTAPVAAKSRSKKAAAGTPKAGAGKKKEN</sequence>
<keyword evidence="5" id="KW-1185">Reference proteome</keyword>
<dbReference type="Gene3D" id="3.40.50.1820">
    <property type="entry name" value="alpha/beta hydrolase"/>
    <property type="match status" value="1"/>
</dbReference>
<dbReference type="Pfam" id="PF20308">
    <property type="entry name" value="TPR-S"/>
    <property type="match status" value="1"/>
</dbReference>
<evidence type="ECO:0008006" key="6">
    <source>
        <dbReference type="Google" id="ProtNLM"/>
    </source>
</evidence>
<dbReference type="InterPro" id="IPR029058">
    <property type="entry name" value="AB_hydrolase_fold"/>
</dbReference>
<evidence type="ECO:0000256" key="1">
    <source>
        <dbReference type="SAM" id="MobiDB-lite"/>
    </source>
</evidence>
<comment type="caution">
    <text evidence="4">The sequence shown here is derived from an EMBL/GenBank/DDBJ whole genome shotgun (WGS) entry which is preliminary data.</text>
</comment>
<dbReference type="Pfam" id="PF24096">
    <property type="entry name" value="DUF7379"/>
    <property type="match status" value="1"/>
</dbReference>
<feature type="domain" description="CHAT" evidence="2">
    <location>
        <begin position="1355"/>
        <end position="1646"/>
    </location>
</feature>
<dbReference type="PANTHER" id="PTHR37946:SF1">
    <property type="entry name" value="SLL1969 PROTEIN"/>
    <property type="match status" value="1"/>
</dbReference>
<dbReference type="InterPro" id="IPR046880">
    <property type="entry name" value="TPR-S"/>
</dbReference>
<gene>
    <name evidence="4" type="ORF">GCM10007933_13950</name>
</gene>
<dbReference type="SUPFAM" id="SSF53474">
    <property type="entry name" value="alpha/beta-Hydrolases"/>
    <property type="match status" value="1"/>
</dbReference>
<dbReference type="Pfam" id="PF12770">
    <property type="entry name" value="CHAT"/>
    <property type="match status" value="1"/>
</dbReference>
<dbReference type="EMBL" id="BSPX01000015">
    <property type="protein sequence ID" value="GLT21940.1"/>
    <property type="molecule type" value="Genomic_DNA"/>
</dbReference>
<accession>A0ABQ6F8N4</accession>
<dbReference type="Proteomes" id="UP001157167">
    <property type="component" value="Unassembled WGS sequence"/>
</dbReference>
<feature type="region of interest" description="Disordered" evidence="1">
    <location>
        <begin position="2002"/>
        <end position="2039"/>
    </location>
</feature>
<proteinExistence type="predicted"/>
<name>A0ABQ6F8N4_9RHOO</name>
<evidence type="ECO:0000259" key="2">
    <source>
        <dbReference type="Pfam" id="PF12770"/>
    </source>
</evidence>
<feature type="domain" description="DUF7379" evidence="3">
    <location>
        <begin position="225"/>
        <end position="310"/>
    </location>
</feature>
<evidence type="ECO:0000313" key="4">
    <source>
        <dbReference type="EMBL" id="GLT21940.1"/>
    </source>
</evidence>
<dbReference type="InterPro" id="IPR055803">
    <property type="entry name" value="DUF7379"/>
</dbReference>
<protein>
    <recommendedName>
        <fullName evidence="6">CHAT domain-containing protein</fullName>
    </recommendedName>
</protein>
<dbReference type="InterPro" id="IPR024983">
    <property type="entry name" value="CHAT_dom"/>
</dbReference>
<dbReference type="RefSeq" id="WP_284187314.1">
    <property type="nucleotide sequence ID" value="NZ_BSPX01000015.1"/>
</dbReference>
<organism evidence="4 5">
    <name type="scientific">Zoogloea oryzae</name>
    <dbReference type="NCBI Taxonomy" id="310767"/>
    <lineage>
        <taxon>Bacteria</taxon>
        <taxon>Pseudomonadati</taxon>
        <taxon>Pseudomonadota</taxon>
        <taxon>Betaproteobacteria</taxon>
        <taxon>Rhodocyclales</taxon>
        <taxon>Zoogloeaceae</taxon>
        <taxon>Zoogloea</taxon>
    </lineage>
</organism>
<feature type="compositionally biased region" description="Low complexity" evidence="1">
    <location>
        <begin position="2002"/>
        <end position="2032"/>
    </location>
</feature>
<reference evidence="5" key="1">
    <citation type="journal article" date="2019" name="Int. J. Syst. Evol. Microbiol.">
        <title>The Global Catalogue of Microorganisms (GCM) 10K type strain sequencing project: providing services to taxonomists for standard genome sequencing and annotation.</title>
        <authorList>
            <consortium name="The Broad Institute Genomics Platform"/>
            <consortium name="The Broad Institute Genome Sequencing Center for Infectious Disease"/>
            <person name="Wu L."/>
            <person name="Ma J."/>
        </authorList>
    </citation>
    <scope>NUCLEOTIDE SEQUENCE [LARGE SCALE GENOMIC DNA]</scope>
    <source>
        <strain evidence="5">NBRC 102407</strain>
    </source>
</reference>
<dbReference type="PANTHER" id="PTHR37946">
    <property type="entry name" value="SLL1969 PROTEIN"/>
    <property type="match status" value="1"/>
</dbReference>
<evidence type="ECO:0000313" key="5">
    <source>
        <dbReference type="Proteomes" id="UP001157167"/>
    </source>
</evidence>